<dbReference type="Proteomes" id="UP000275078">
    <property type="component" value="Unassembled WGS sequence"/>
</dbReference>
<proteinExistence type="predicted"/>
<dbReference type="EMBL" id="ML119677">
    <property type="protein sequence ID" value="RPA81690.1"/>
    <property type="molecule type" value="Genomic_DNA"/>
</dbReference>
<sequence length="136" mass="15019">MKASSAYTFAFSILVGMLLIAISPAVAAPSPLDHDAGVDITSWIQSHSAKQDTMPDVVYGSNLASTENDVLSSTDIRSSDKKKPAGLNYYPYIASSDNVPDKPISASPHLVLTWDNRLDIQPPLFDQYWQWTQERF</sequence>
<organism evidence="2 3">
    <name type="scientific">Ascobolus immersus RN42</name>
    <dbReference type="NCBI Taxonomy" id="1160509"/>
    <lineage>
        <taxon>Eukaryota</taxon>
        <taxon>Fungi</taxon>
        <taxon>Dikarya</taxon>
        <taxon>Ascomycota</taxon>
        <taxon>Pezizomycotina</taxon>
        <taxon>Pezizomycetes</taxon>
        <taxon>Pezizales</taxon>
        <taxon>Ascobolaceae</taxon>
        <taxon>Ascobolus</taxon>
    </lineage>
</organism>
<feature type="signal peptide" evidence="1">
    <location>
        <begin position="1"/>
        <end position="27"/>
    </location>
</feature>
<reference evidence="2 3" key="1">
    <citation type="journal article" date="2018" name="Nat. Ecol. Evol.">
        <title>Pezizomycetes genomes reveal the molecular basis of ectomycorrhizal truffle lifestyle.</title>
        <authorList>
            <person name="Murat C."/>
            <person name="Payen T."/>
            <person name="Noel B."/>
            <person name="Kuo A."/>
            <person name="Morin E."/>
            <person name="Chen J."/>
            <person name="Kohler A."/>
            <person name="Krizsan K."/>
            <person name="Balestrini R."/>
            <person name="Da Silva C."/>
            <person name="Montanini B."/>
            <person name="Hainaut M."/>
            <person name="Levati E."/>
            <person name="Barry K.W."/>
            <person name="Belfiori B."/>
            <person name="Cichocki N."/>
            <person name="Clum A."/>
            <person name="Dockter R.B."/>
            <person name="Fauchery L."/>
            <person name="Guy J."/>
            <person name="Iotti M."/>
            <person name="Le Tacon F."/>
            <person name="Lindquist E.A."/>
            <person name="Lipzen A."/>
            <person name="Malagnac F."/>
            <person name="Mello A."/>
            <person name="Molinier V."/>
            <person name="Miyauchi S."/>
            <person name="Poulain J."/>
            <person name="Riccioni C."/>
            <person name="Rubini A."/>
            <person name="Sitrit Y."/>
            <person name="Splivallo R."/>
            <person name="Traeger S."/>
            <person name="Wang M."/>
            <person name="Zifcakova L."/>
            <person name="Wipf D."/>
            <person name="Zambonelli A."/>
            <person name="Paolocci F."/>
            <person name="Nowrousian M."/>
            <person name="Ottonello S."/>
            <person name="Baldrian P."/>
            <person name="Spatafora J.W."/>
            <person name="Henrissat B."/>
            <person name="Nagy L.G."/>
            <person name="Aury J.M."/>
            <person name="Wincker P."/>
            <person name="Grigoriev I.V."/>
            <person name="Bonfante P."/>
            <person name="Martin F.M."/>
        </authorList>
    </citation>
    <scope>NUCLEOTIDE SEQUENCE [LARGE SCALE GENOMIC DNA]</scope>
    <source>
        <strain evidence="2 3">RN42</strain>
    </source>
</reference>
<evidence type="ECO:0000313" key="3">
    <source>
        <dbReference type="Proteomes" id="UP000275078"/>
    </source>
</evidence>
<keyword evidence="1" id="KW-0732">Signal</keyword>
<dbReference type="AlphaFoldDB" id="A0A3N4IC07"/>
<evidence type="ECO:0000256" key="1">
    <source>
        <dbReference type="SAM" id="SignalP"/>
    </source>
</evidence>
<keyword evidence="3" id="KW-1185">Reference proteome</keyword>
<evidence type="ECO:0000313" key="2">
    <source>
        <dbReference type="EMBL" id="RPA81690.1"/>
    </source>
</evidence>
<name>A0A3N4IC07_ASCIM</name>
<feature type="chain" id="PRO_5018010415" evidence="1">
    <location>
        <begin position="28"/>
        <end position="136"/>
    </location>
</feature>
<gene>
    <name evidence="2" type="ORF">BJ508DRAFT_326149</name>
</gene>
<protein>
    <submittedName>
        <fullName evidence="2">Uncharacterized protein</fullName>
    </submittedName>
</protein>
<accession>A0A3N4IC07</accession>